<dbReference type="VEuPathDB" id="FungiDB:HMPREF1541_05501"/>
<gene>
    <name evidence="2" type="ORF">HMPREF1541_05501</name>
</gene>
<keyword evidence="3" id="KW-1185">Reference proteome</keyword>
<dbReference type="OrthoDB" id="4157140at2759"/>
<keyword evidence="1" id="KW-0732">Signal</keyword>
<accession>W2RU31</accession>
<feature type="signal peptide" evidence="1">
    <location>
        <begin position="1"/>
        <end position="27"/>
    </location>
</feature>
<evidence type="ECO:0000313" key="2">
    <source>
        <dbReference type="EMBL" id="ETN39278.1"/>
    </source>
</evidence>
<feature type="chain" id="PRO_5004824545" description="Secreted protein" evidence="1">
    <location>
        <begin position="28"/>
        <end position="119"/>
    </location>
</feature>
<dbReference type="AlphaFoldDB" id="W2RU31"/>
<dbReference type="GeneID" id="19972840"/>
<dbReference type="HOGENOM" id="CLU_2061399_0_0_1"/>
<dbReference type="eggNOG" id="ENOG502T5GV">
    <property type="taxonomic scope" value="Eukaryota"/>
</dbReference>
<organism evidence="2 3">
    <name type="scientific">Cyphellophora europaea (strain CBS 101466)</name>
    <name type="common">Phialophora europaea</name>
    <dbReference type="NCBI Taxonomy" id="1220924"/>
    <lineage>
        <taxon>Eukaryota</taxon>
        <taxon>Fungi</taxon>
        <taxon>Dikarya</taxon>
        <taxon>Ascomycota</taxon>
        <taxon>Pezizomycotina</taxon>
        <taxon>Eurotiomycetes</taxon>
        <taxon>Chaetothyriomycetidae</taxon>
        <taxon>Chaetothyriales</taxon>
        <taxon>Cyphellophoraceae</taxon>
        <taxon>Cyphellophora</taxon>
    </lineage>
</organism>
<dbReference type="InParanoid" id="W2RU31"/>
<reference evidence="2 3" key="1">
    <citation type="submission" date="2013-03" db="EMBL/GenBank/DDBJ databases">
        <title>The Genome Sequence of Phialophora europaea CBS 101466.</title>
        <authorList>
            <consortium name="The Broad Institute Genomics Platform"/>
            <person name="Cuomo C."/>
            <person name="de Hoog S."/>
            <person name="Gorbushina A."/>
            <person name="Walker B."/>
            <person name="Young S.K."/>
            <person name="Zeng Q."/>
            <person name="Gargeya S."/>
            <person name="Fitzgerald M."/>
            <person name="Haas B."/>
            <person name="Abouelleil A."/>
            <person name="Allen A.W."/>
            <person name="Alvarado L."/>
            <person name="Arachchi H.M."/>
            <person name="Berlin A.M."/>
            <person name="Chapman S.B."/>
            <person name="Gainer-Dewar J."/>
            <person name="Goldberg J."/>
            <person name="Griggs A."/>
            <person name="Gujja S."/>
            <person name="Hansen M."/>
            <person name="Howarth C."/>
            <person name="Imamovic A."/>
            <person name="Ireland A."/>
            <person name="Larimer J."/>
            <person name="McCowan C."/>
            <person name="Murphy C."/>
            <person name="Pearson M."/>
            <person name="Poon T.W."/>
            <person name="Priest M."/>
            <person name="Roberts A."/>
            <person name="Saif S."/>
            <person name="Shea T."/>
            <person name="Sisk P."/>
            <person name="Sykes S."/>
            <person name="Wortman J."/>
            <person name="Nusbaum C."/>
            <person name="Birren B."/>
        </authorList>
    </citation>
    <scope>NUCLEOTIDE SEQUENCE [LARGE SCALE GENOMIC DNA]</scope>
    <source>
        <strain evidence="2 3">CBS 101466</strain>
    </source>
</reference>
<evidence type="ECO:0000313" key="3">
    <source>
        <dbReference type="Proteomes" id="UP000030752"/>
    </source>
</evidence>
<evidence type="ECO:0000256" key="1">
    <source>
        <dbReference type="SAM" id="SignalP"/>
    </source>
</evidence>
<dbReference type="Proteomes" id="UP000030752">
    <property type="component" value="Unassembled WGS sequence"/>
</dbReference>
<name>W2RU31_CYPE1</name>
<dbReference type="EMBL" id="KB822721">
    <property type="protein sequence ID" value="ETN39278.1"/>
    <property type="molecule type" value="Genomic_DNA"/>
</dbReference>
<evidence type="ECO:0008006" key="4">
    <source>
        <dbReference type="Google" id="ProtNLM"/>
    </source>
</evidence>
<protein>
    <recommendedName>
        <fullName evidence="4">Secreted protein</fullName>
    </recommendedName>
</protein>
<dbReference type="RefSeq" id="XP_008718063.1">
    <property type="nucleotide sequence ID" value="XM_008719841.1"/>
</dbReference>
<proteinExistence type="predicted"/>
<sequence length="119" mass="12972">MKLTSPTPTTFLSLFLLPLLSTPHTLALPTTSDPSPSTNTTLPLSSILDARALDHMNGKCKNDRCKVSTRSYPCQNSNCNGKGGQKCVVAPGETGAWVAKCPNNELPYEWEWPWKAPKV</sequence>